<organism evidence="2 3">
    <name type="scientific">Spartinivicinus marinus</name>
    <dbReference type="NCBI Taxonomy" id="2994442"/>
    <lineage>
        <taxon>Bacteria</taxon>
        <taxon>Pseudomonadati</taxon>
        <taxon>Pseudomonadota</taxon>
        <taxon>Gammaproteobacteria</taxon>
        <taxon>Oceanospirillales</taxon>
        <taxon>Zooshikellaceae</taxon>
        <taxon>Spartinivicinus</taxon>
    </lineage>
</organism>
<name>A0A853I6X1_9GAMM</name>
<keyword evidence="1" id="KW-0472">Membrane</keyword>
<keyword evidence="1" id="KW-1133">Transmembrane helix</keyword>
<dbReference type="RefSeq" id="WP_180571640.1">
    <property type="nucleotide sequence ID" value="NZ_JACCKB010000116.1"/>
</dbReference>
<dbReference type="Proteomes" id="UP000569732">
    <property type="component" value="Unassembled WGS sequence"/>
</dbReference>
<feature type="transmembrane region" description="Helical" evidence="1">
    <location>
        <begin position="63"/>
        <end position="83"/>
    </location>
</feature>
<keyword evidence="1" id="KW-0812">Transmembrane</keyword>
<gene>
    <name evidence="2" type="ORF">H0A36_26965</name>
</gene>
<protein>
    <recommendedName>
        <fullName evidence="4">B box-type domain-containing protein</fullName>
    </recommendedName>
</protein>
<evidence type="ECO:0000256" key="1">
    <source>
        <dbReference type="SAM" id="Phobius"/>
    </source>
</evidence>
<comment type="caution">
    <text evidence="2">The sequence shown here is derived from an EMBL/GenBank/DDBJ whole genome shotgun (WGS) entry which is preliminary data.</text>
</comment>
<evidence type="ECO:0008006" key="4">
    <source>
        <dbReference type="Google" id="ProtNLM"/>
    </source>
</evidence>
<accession>A0A853I6X1</accession>
<sequence>MKCFNHEVDAVGICKHCQRALCKDCCQDLEFGLACKGIHETNVEMLNSLIENNKRAYESQPKATIFGPLFYVFMGLVFSYYGYQKGLDSLPFILGSGFIVFGVSLFIFNKSFLKKVTTEYDTNIGKN</sequence>
<dbReference type="AlphaFoldDB" id="A0A853I6X1"/>
<keyword evidence="3" id="KW-1185">Reference proteome</keyword>
<evidence type="ECO:0000313" key="3">
    <source>
        <dbReference type="Proteomes" id="UP000569732"/>
    </source>
</evidence>
<reference evidence="2 3" key="1">
    <citation type="submission" date="2020-07" db="EMBL/GenBank/DDBJ databases">
        <title>Endozoicomonas sp. nov., isolated from sediment.</title>
        <authorList>
            <person name="Gu T."/>
        </authorList>
    </citation>
    <scope>NUCLEOTIDE SEQUENCE [LARGE SCALE GENOMIC DNA]</scope>
    <source>
        <strain evidence="2 3">SM1973</strain>
    </source>
</reference>
<dbReference type="EMBL" id="JACCKB010000116">
    <property type="protein sequence ID" value="NYZ69660.1"/>
    <property type="molecule type" value="Genomic_DNA"/>
</dbReference>
<feature type="transmembrane region" description="Helical" evidence="1">
    <location>
        <begin position="89"/>
        <end position="108"/>
    </location>
</feature>
<evidence type="ECO:0000313" key="2">
    <source>
        <dbReference type="EMBL" id="NYZ69660.1"/>
    </source>
</evidence>
<proteinExistence type="predicted"/>